<dbReference type="Pfam" id="PF00535">
    <property type="entry name" value="Glycos_transf_2"/>
    <property type="match status" value="1"/>
</dbReference>
<dbReference type="AlphaFoldDB" id="A0A2I1I7B8"/>
<dbReference type="RefSeq" id="WP_101627523.1">
    <property type="nucleotide sequence ID" value="NZ_PKKJ01000001.1"/>
</dbReference>
<organism evidence="3 4">
    <name type="scientific">Schaalia turicensis</name>
    <dbReference type="NCBI Taxonomy" id="131111"/>
    <lineage>
        <taxon>Bacteria</taxon>
        <taxon>Bacillati</taxon>
        <taxon>Actinomycetota</taxon>
        <taxon>Actinomycetes</taxon>
        <taxon>Actinomycetales</taxon>
        <taxon>Actinomycetaceae</taxon>
        <taxon>Schaalia</taxon>
    </lineage>
</organism>
<dbReference type="PANTHER" id="PTHR48090">
    <property type="entry name" value="UNDECAPRENYL-PHOSPHATE 4-DEOXY-4-FORMAMIDO-L-ARABINOSE TRANSFERASE-RELATED"/>
    <property type="match status" value="1"/>
</dbReference>
<sequence>MAEAKSRILVIVPAWNEEAVIGPVLDELRNEVGSMADIAVVSDGSGDRTATIAKEHGAIVLDLPINLGVGGAMRTGYSYAHRNNYDYAVQLDADGQHDPKEISNLLASAKETDADVVIGARFAGKGDYTVRGPRHWAMKVLSTILSRVCETKLTDTTSGFKLSNRKAIALFARNYPAEYLGDTIEALVIAKRHGLSIRQVPVEMRPRAGGEPSHNPLKAARFLVRAFIALSVALTRPSVG</sequence>
<comment type="caution">
    <text evidence="3">The sequence shown here is derived from an EMBL/GenBank/DDBJ whole genome shotgun (WGS) entry which is preliminary data.</text>
</comment>
<keyword evidence="3" id="KW-0808">Transferase</keyword>
<dbReference type="CDD" id="cd04179">
    <property type="entry name" value="DPM_DPG-synthase_like"/>
    <property type="match status" value="1"/>
</dbReference>
<dbReference type="EMBL" id="PKKJ01000001">
    <property type="protein sequence ID" value="PKY67028.1"/>
    <property type="molecule type" value="Genomic_DNA"/>
</dbReference>
<evidence type="ECO:0000313" key="4">
    <source>
        <dbReference type="Proteomes" id="UP000234545"/>
    </source>
</evidence>
<dbReference type="GO" id="GO:0016740">
    <property type="term" value="F:transferase activity"/>
    <property type="evidence" value="ECO:0007669"/>
    <property type="project" value="UniProtKB-KW"/>
</dbReference>
<feature type="domain" description="Glycosyltransferase 2-like" evidence="2">
    <location>
        <begin position="10"/>
        <end position="168"/>
    </location>
</feature>
<comment type="similarity">
    <text evidence="1">Belongs to the glycosyltransferase 2 family.</text>
</comment>
<dbReference type="OrthoDB" id="9810303at2"/>
<dbReference type="SUPFAM" id="SSF53448">
    <property type="entry name" value="Nucleotide-diphospho-sugar transferases"/>
    <property type="match status" value="1"/>
</dbReference>
<gene>
    <name evidence="3" type="ORF">CYJ25_01965</name>
</gene>
<dbReference type="InterPro" id="IPR029044">
    <property type="entry name" value="Nucleotide-diphossugar_trans"/>
</dbReference>
<name>A0A2I1I7B8_9ACTO</name>
<evidence type="ECO:0000259" key="2">
    <source>
        <dbReference type="Pfam" id="PF00535"/>
    </source>
</evidence>
<protein>
    <submittedName>
        <fullName evidence="3">Glycosyl transferase family 2</fullName>
    </submittedName>
</protein>
<dbReference type="Proteomes" id="UP000234545">
    <property type="component" value="Unassembled WGS sequence"/>
</dbReference>
<dbReference type="InterPro" id="IPR050256">
    <property type="entry name" value="Glycosyltransferase_2"/>
</dbReference>
<accession>A0A2I1I7B8</accession>
<evidence type="ECO:0000256" key="1">
    <source>
        <dbReference type="ARBA" id="ARBA00006739"/>
    </source>
</evidence>
<proteinExistence type="inferred from homology"/>
<dbReference type="InterPro" id="IPR001173">
    <property type="entry name" value="Glyco_trans_2-like"/>
</dbReference>
<evidence type="ECO:0000313" key="3">
    <source>
        <dbReference type="EMBL" id="PKY67028.1"/>
    </source>
</evidence>
<reference evidence="3 4" key="1">
    <citation type="submission" date="2017-12" db="EMBL/GenBank/DDBJ databases">
        <title>Phylogenetic diversity of female urinary microbiome.</title>
        <authorList>
            <person name="Thomas-White K."/>
            <person name="Wolfe A.J."/>
        </authorList>
    </citation>
    <scope>NUCLEOTIDE SEQUENCE [LARGE SCALE GENOMIC DNA]</scope>
    <source>
        <strain evidence="3 4">UMB0250</strain>
    </source>
</reference>
<dbReference type="PANTHER" id="PTHR48090:SF7">
    <property type="entry name" value="RFBJ PROTEIN"/>
    <property type="match status" value="1"/>
</dbReference>
<dbReference type="Gene3D" id="3.90.550.10">
    <property type="entry name" value="Spore Coat Polysaccharide Biosynthesis Protein SpsA, Chain A"/>
    <property type="match status" value="1"/>
</dbReference>